<evidence type="ECO:0000313" key="3">
    <source>
        <dbReference type="Proteomes" id="UP000011087"/>
    </source>
</evidence>
<dbReference type="PANTHER" id="PTHR13132">
    <property type="entry name" value="ALPHA- 1,6 -FUCOSYLTRANSFERASE"/>
    <property type="match status" value="1"/>
</dbReference>
<dbReference type="KEGG" id="gtt:GUITHDRAFT_110620"/>
<evidence type="ECO:0000313" key="2">
    <source>
        <dbReference type="EnsemblProtists" id="EKX43496"/>
    </source>
</evidence>
<reference evidence="3" key="2">
    <citation type="submission" date="2012-11" db="EMBL/GenBank/DDBJ databases">
        <authorList>
            <person name="Kuo A."/>
            <person name="Curtis B.A."/>
            <person name="Tanifuji G."/>
            <person name="Burki F."/>
            <person name="Gruber A."/>
            <person name="Irimia M."/>
            <person name="Maruyama S."/>
            <person name="Arias M.C."/>
            <person name="Ball S.G."/>
            <person name="Gile G.H."/>
            <person name="Hirakawa Y."/>
            <person name="Hopkins J.F."/>
            <person name="Rensing S.A."/>
            <person name="Schmutz J."/>
            <person name="Symeonidi A."/>
            <person name="Elias M."/>
            <person name="Eveleigh R.J."/>
            <person name="Herman E.K."/>
            <person name="Klute M.J."/>
            <person name="Nakayama T."/>
            <person name="Obornik M."/>
            <person name="Reyes-Prieto A."/>
            <person name="Armbrust E.V."/>
            <person name="Aves S.J."/>
            <person name="Beiko R.G."/>
            <person name="Coutinho P."/>
            <person name="Dacks J.B."/>
            <person name="Durnford D.G."/>
            <person name="Fast N.M."/>
            <person name="Green B.R."/>
            <person name="Grisdale C."/>
            <person name="Hempe F."/>
            <person name="Henrissat B."/>
            <person name="Hoppner M.P."/>
            <person name="Ishida K.-I."/>
            <person name="Kim E."/>
            <person name="Koreny L."/>
            <person name="Kroth P.G."/>
            <person name="Liu Y."/>
            <person name="Malik S.-B."/>
            <person name="Maier U.G."/>
            <person name="McRose D."/>
            <person name="Mock T."/>
            <person name="Neilson J.A."/>
            <person name="Onodera N.T."/>
            <person name="Poole A.M."/>
            <person name="Pritham E.J."/>
            <person name="Richards T.A."/>
            <person name="Rocap G."/>
            <person name="Roy S.W."/>
            <person name="Sarai C."/>
            <person name="Schaack S."/>
            <person name="Shirato S."/>
            <person name="Slamovits C.H."/>
            <person name="Spencer D.F."/>
            <person name="Suzuki S."/>
            <person name="Worden A.Z."/>
            <person name="Zauner S."/>
            <person name="Barry K."/>
            <person name="Bell C."/>
            <person name="Bharti A.K."/>
            <person name="Crow J.A."/>
            <person name="Grimwood J."/>
            <person name="Kramer R."/>
            <person name="Lindquist E."/>
            <person name="Lucas S."/>
            <person name="Salamov A."/>
            <person name="McFadden G.I."/>
            <person name="Lane C.E."/>
            <person name="Keeling P.J."/>
            <person name="Gray M.W."/>
            <person name="Grigoriev I.V."/>
            <person name="Archibald J.M."/>
        </authorList>
    </citation>
    <scope>NUCLEOTIDE SEQUENCE</scope>
    <source>
        <strain evidence="3">CCMP2712</strain>
    </source>
</reference>
<proteinExistence type="predicted"/>
<dbReference type="EnsemblProtists" id="EKX43496">
    <property type="protein sequence ID" value="EKX43496"/>
    <property type="gene ID" value="GUITHDRAFT_110620"/>
</dbReference>
<keyword evidence="3" id="KW-1185">Reference proteome</keyword>
<sequence length="490" mass="54687">MYPEIVSQGYTLAPFEVSLYNTQLVPGGRDRLEEGMVVERITVQEGDGMERYDVYSWFSSEQGTEEIRADVVVITLLAPSADVELDMKELQVSEVKVWSTDFKHCEKSCRYGNCYQGYLMLLSLQVEMRQDVVCVGTETSWAMIAVTMSSLDALDRELEGLQNPSTCTTENTFSWDNTGLSAIVFYLSGLLHISMSYGKAMVVSDKTKFVFGHCPFNNFSCIFEDFSGCSAQSAREADNLHGSLPIHVEEPEDFSSQPVDLFNKLRELRKDFNLTEPFIGWHVRLHVQDELRIGKCPNIEQHVQESTEEFFSPSPFQPPFLSVNGSTAGVETGCKKVQAEEVLDLRPASVAQVFVASDDPEVARQAQLLCPDLEFTSNLAFDRSILSQCSGVTSDCWLEGRVSRGEVHAEDMTRGEGDDSAQLDLTSTPAWLVDVLMLSFSHVIVGQFGSNLSRSRQLPPPSFHSIGALPLPRSQSVCAIQTDWFLYVME</sequence>
<gene>
    <name evidence="1" type="ORF">GUITHDRAFT_110620</name>
</gene>
<reference evidence="1 3" key="1">
    <citation type="journal article" date="2012" name="Nature">
        <title>Algal genomes reveal evolutionary mosaicism and the fate of nucleomorphs.</title>
        <authorList>
            <consortium name="DOE Joint Genome Institute"/>
            <person name="Curtis B.A."/>
            <person name="Tanifuji G."/>
            <person name="Burki F."/>
            <person name="Gruber A."/>
            <person name="Irimia M."/>
            <person name="Maruyama S."/>
            <person name="Arias M.C."/>
            <person name="Ball S.G."/>
            <person name="Gile G.H."/>
            <person name="Hirakawa Y."/>
            <person name="Hopkins J.F."/>
            <person name="Kuo A."/>
            <person name="Rensing S.A."/>
            <person name="Schmutz J."/>
            <person name="Symeonidi A."/>
            <person name="Elias M."/>
            <person name="Eveleigh R.J."/>
            <person name="Herman E.K."/>
            <person name="Klute M.J."/>
            <person name="Nakayama T."/>
            <person name="Obornik M."/>
            <person name="Reyes-Prieto A."/>
            <person name="Armbrust E.V."/>
            <person name="Aves S.J."/>
            <person name="Beiko R.G."/>
            <person name="Coutinho P."/>
            <person name="Dacks J.B."/>
            <person name="Durnford D.G."/>
            <person name="Fast N.M."/>
            <person name="Green B.R."/>
            <person name="Grisdale C.J."/>
            <person name="Hempel F."/>
            <person name="Henrissat B."/>
            <person name="Hoppner M.P."/>
            <person name="Ishida K."/>
            <person name="Kim E."/>
            <person name="Koreny L."/>
            <person name="Kroth P.G."/>
            <person name="Liu Y."/>
            <person name="Malik S.B."/>
            <person name="Maier U.G."/>
            <person name="McRose D."/>
            <person name="Mock T."/>
            <person name="Neilson J.A."/>
            <person name="Onodera N.T."/>
            <person name="Poole A.M."/>
            <person name="Pritham E.J."/>
            <person name="Richards T.A."/>
            <person name="Rocap G."/>
            <person name="Roy S.W."/>
            <person name="Sarai C."/>
            <person name="Schaack S."/>
            <person name="Shirato S."/>
            <person name="Slamovits C.H."/>
            <person name="Spencer D.F."/>
            <person name="Suzuki S."/>
            <person name="Worden A.Z."/>
            <person name="Zauner S."/>
            <person name="Barry K."/>
            <person name="Bell C."/>
            <person name="Bharti A.K."/>
            <person name="Crow J.A."/>
            <person name="Grimwood J."/>
            <person name="Kramer R."/>
            <person name="Lindquist E."/>
            <person name="Lucas S."/>
            <person name="Salamov A."/>
            <person name="McFadden G.I."/>
            <person name="Lane C.E."/>
            <person name="Keeling P.J."/>
            <person name="Gray M.W."/>
            <person name="Grigoriev I.V."/>
            <person name="Archibald J.M."/>
        </authorList>
    </citation>
    <scope>NUCLEOTIDE SEQUENCE</scope>
    <source>
        <strain evidence="1 3">CCMP2712</strain>
    </source>
</reference>
<dbReference type="PaxDb" id="55529-EKX43496"/>
<accession>L1J4Q9</accession>
<protein>
    <submittedName>
        <fullName evidence="1 2">Uncharacterized protein</fullName>
    </submittedName>
</protein>
<dbReference type="GO" id="GO:0006487">
    <property type="term" value="P:protein N-linked glycosylation"/>
    <property type="evidence" value="ECO:0007669"/>
    <property type="project" value="TreeGrafter"/>
</dbReference>
<dbReference type="AlphaFoldDB" id="L1J4Q9"/>
<dbReference type="GeneID" id="17300177"/>
<reference evidence="2" key="3">
    <citation type="submission" date="2016-03" db="UniProtKB">
        <authorList>
            <consortium name="EnsemblProtists"/>
        </authorList>
    </citation>
    <scope>IDENTIFICATION</scope>
</reference>
<dbReference type="GO" id="GO:0046921">
    <property type="term" value="F:alpha-(1-&gt;6)-fucosyltransferase activity"/>
    <property type="evidence" value="ECO:0007669"/>
    <property type="project" value="TreeGrafter"/>
</dbReference>
<dbReference type="Gene3D" id="3.40.50.11350">
    <property type="match status" value="1"/>
</dbReference>
<organism evidence="1">
    <name type="scientific">Guillardia theta (strain CCMP2712)</name>
    <name type="common">Cryptophyte</name>
    <dbReference type="NCBI Taxonomy" id="905079"/>
    <lineage>
        <taxon>Eukaryota</taxon>
        <taxon>Cryptophyceae</taxon>
        <taxon>Pyrenomonadales</taxon>
        <taxon>Geminigeraceae</taxon>
        <taxon>Guillardia</taxon>
    </lineage>
</organism>
<dbReference type="PANTHER" id="PTHR13132:SF29">
    <property type="entry name" value="ALPHA-(1,6)-FUCOSYLTRANSFERASE"/>
    <property type="match status" value="1"/>
</dbReference>
<dbReference type="HOGENOM" id="CLU_557190_0_0_1"/>
<dbReference type="EMBL" id="JH993010">
    <property type="protein sequence ID" value="EKX43496.1"/>
    <property type="molecule type" value="Genomic_DNA"/>
</dbReference>
<dbReference type="Proteomes" id="UP000011087">
    <property type="component" value="Unassembled WGS sequence"/>
</dbReference>
<dbReference type="RefSeq" id="XP_005830476.1">
    <property type="nucleotide sequence ID" value="XM_005830419.1"/>
</dbReference>
<evidence type="ECO:0000313" key="1">
    <source>
        <dbReference type="EMBL" id="EKX43496.1"/>
    </source>
</evidence>
<name>L1J4Q9_GUITC</name>